<reference evidence="2 3" key="1">
    <citation type="submission" date="2013-02" db="EMBL/GenBank/DDBJ databases">
        <title>The Genome Sequence of Enterococcus pallens BAA-351.</title>
        <authorList>
            <consortium name="The Broad Institute Genome Sequencing Platform"/>
            <consortium name="The Broad Institute Genome Sequencing Center for Infectious Disease"/>
            <person name="Earl A.M."/>
            <person name="Gilmore M.S."/>
            <person name="Lebreton F."/>
            <person name="Walker B."/>
            <person name="Young S.K."/>
            <person name="Zeng Q."/>
            <person name="Gargeya S."/>
            <person name="Fitzgerald M."/>
            <person name="Haas B."/>
            <person name="Abouelleil A."/>
            <person name="Alvarado L."/>
            <person name="Arachchi H.M."/>
            <person name="Berlin A.M."/>
            <person name="Chapman S.B."/>
            <person name="Dewar J."/>
            <person name="Goldberg J."/>
            <person name="Griggs A."/>
            <person name="Gujja S."/>
            <person name="Hansen M."/>
            <person name="Howarth C."/>
            <person name="Imamovic A."/>
            <person name="Larimer J."/>
            <person name="McCowan C."/>
            <person name="Murphy C."/>
            <person name="Neiman D."/>
            <person name="Pearson M."/>
            <person name="Priest M."/>
            <person name="Roberts A."/>
            <person name="Saif S."/>
            <person name="Shea T."/>
            <person name="Sisk P."/>
            <person name="Sykes S."/>
            <person name="Wortman J."/>
            <person name="Nusbaum C."/>
            <person name="Birren B."/>
        </authorList>
    </citation>
    <scope>NUCLEOTIDE SEQUENCE [LARGE SCALE GENOMIC DNA]</scope>
    <source>
        <strain evidence="2 3">ATCC BAA-351</strain>
    </source>
</reference>
<accession>R2SDT7</accession>
<gene>
    <name evidence="2" type="ORF">UAU_05236</name>
</gene>
<keyword evidence="1" id="KW-0812">Transmembrane</keyword>
<keyword evidence="1" id="KW-0472">Membrane</keyword>
<sequence>MYVIFGTSKKKLGRLLPGKKRYSLTEADEQLKEFASTLSVRKKPNYVIIEIYDGEERIFRSEFLAGTDDSSNLRLLLLNLLETEFPDADEEEKSELLQRINQAYLAEQNVTNSHEKEYKEDPVPPLITIREKTSLISKATEDKETRELAPEELTGSVLFSPAVEENQVKPKTKKNRLPKKPACHFAGFFSRKKKWLVLAAVLFIVAGVGIPFFVTGSIGFNQKESYSELVKEGKYSQALKEYPEEEMNLVEQLYSQKESKELKRLADKYHSKMALFYWAFLNQKWSQVTEIKGITQDTTIQAMKGYAYLAQGKLEEAELINKVLENDTLSDQIKQAKKAVAYEKLRDQDIAAAEAINKEIKDSELTEDIQVAKSIVNLLKKYQSDKENTKLSESERKEAQSNFELWLSNLEQLGGKINDGK</sequence>
<proteinExistence type="predicted"/>
<feature type="transmembrane region" description="Helical" evidence="1">
    <location>
        <begin position="195"/>
        <end position="214"/>
    </location>
</feature>
<protein>
    <submittedName>
        <fullName evidence="2">Uncharacterized protein</fullName>
    </submittedName>
</protein>
<dbReference type="HOGENOM" id="CLU_057864_0_0_9"/>
<dbReference type="EMBL" id="AJAQ01000054">
    <property type="protein sequence ID" value="EOH86314.1"/>
    <property type="molecule type" value="Genomic_DNA"/>
</dbReference>
<dbReference type="Proteomes" id="UP000013782">
    <property type="component" value="Unassembled WGS sequence"/>
</dbReference>
<dbReference type="OrthoDB" id="2195062at2"/>
<keyword evidence="3" id="KW-1185">Reference proteome</keyword>
<name>R2SDT7_9ENTE</name>
<dbReference type="eggNOG" id="ENOG50339SH">
    <property type="taxonomic scope" value="Bacteria"/>
</dbReference>
<evidence type="ECO:0000256" key="1">
    <source>
        <dbReference type="SAM" id="Phobius"/>
    </source>
</evidence>
<dbReference type="RefSeq" id="WP_010760155.1">
    <property type="nucleotide sequence ID" value="NZ_ASWD01000009.1"/>
</dbReference>
<dbReference type="STRING" id="160454.RV10_GL002373"/>
<organism evidence="2 3">
    <name type="scientific">Enterococcus pallens ATCC BAA-351</name>
    <dbReference type="NCBI Taxonomy" id="1158607"/>
    <lineage>
        <taxon>Bacteria</taxon>
        <taxon>Bacillati</taxon>
        <taxon>Bacillota</taxon>
        <taxon>Bacilli</taxon>
        <taxon>Lactobacillales</taxon>
        <taxon>Enterococcaceae</taxon>
        <taxon>Enterococcus</taxon>
    </lineage>
</organism>
<dbReference type="AlphaFoldDB" id="R2SDT7"/>
<comment type="caution">
    <text evidence="2">The sequence shown here is derived from an EMBL/GenBank/DDBJ whole genome shotgun (WGS) entry which is preliminary data.</text>
</comment>
<evidence type="ECO:0000313" key="2">
    <source>
        <dbReference type="EMBL" id="EOH86314.1"/>
    </source>
</evidence>
<dbReference type="PATRIC" id="fig|1158607.3.peg.5208"/>
<evidence type="ECO:0000313" key="3">
    <source>
        <dbReference type="Proteomes" id="UP000013782"/>
    </source>
</evidence>
<keyword evidence="1" id="KW-1133">Transmembrane helix</keyword>